<dbReference type="GO" id="GO:0000156">
    <property type="term" value="F:phosphorelay response regulator activity"/>
    <property type="evidence" value="ECO:0007669"/>
    <property type="project" value="InterPro"/>
</dbReference>
<protein>
    <submittedName>
        <fullName evidence="3">Response regulator</fullName>
    </submittedName>
</protein>
<dbReference type="RefSeq" id="WP_107030362.1">
    <property type="nucleotide sequence ID" value="NZ_JAJDKX010000023.1"/>
</dbReference>
<dbReference type="AlphaFoldDB" id="A0A2T3FVU9"/>
<keyword evidence="5" id="KW-1185">Reference proteome</keyword>
<feature type="domain" description="Response regulatory" evidence="2">
    <location>
        <begin position="2"/>
        <end position="110"/>
    </location>
</feature>
<sequence length="222" mass="26372">MRVAILDDNISFCKSLENYLSKYHFDISIYTNYNDLKNHIDSFELLFLDIEMPNISGIDIAQSLSYKHLDIIFISSHDEMIKKCFNRNVVGFVEKSHLEEIDDIICRIIKKEHLTIIKDGKEFDIYFNQIAYIEYSLRDTTIYLNNNSKIKLSEKSLSLLSKELDERFYQINRNIIINLDMEPIYNKGTVKINHNEFQVSRRNQKDLKIKILERSIYNARNI</sequence>
<accession>A0A2T3FVU9</accession>
<dbReference type="PANTHER" id="PTHR37299">
    <property type="entry name" value="TRANSCRIPTIONAL REGULATOR-RELATED"/>
    <property type="match status" value="1"/>
</dbReference>
<organism evidence="4 5">
    <name type="scientific">Faecalibacillus intestinalis</name>
    <dbReference type="NCBI Taxonomy" id="1982626"/>
    <lineage>
        <taxon>Bacteria</taxon>
        <taxon>Bacillati</taxon>
        <taxon>Bacillota</taxon>
        <taxon>Erysipelotrichia</taxon>
        <taxon>Erysipelotrichales</taxon>
        <taxon>Coprobacillaceae</taxon>
        <taxon>Faecalibacillus</taxon>
    </lineage>
</organism>
<dbReference type="Gene3D" id="2.40.50.1020">
    <property type="entry name" value="LytTr DNA-binding domain"/>
    <property type="match status" value="1"/>
</dbReference>
<name>A0A2T3FVU9_9FIRM</name>
<dbReference type="InterPro" id="IPR011006">
    <property type="entry name" value="CheY-like_superfamily"/>
</dbReference>
<keyword evidence="1" id="KW-0597">Phosphoprotein</keyword>
<dbReference type="GO" id="GO:0003677">
    <property type="term" value="F:DNA binding"/>
    <property type="evidence" value="ECO:0007669"/>
    <property type="project" value="InterPro"/>
</dbReference>
<dbReference type="SUPFAM" id="SSF52172">
    <property type="entry name" value="CheY-like"/>
    <property type="match status" value="1"/>
</dbReference>
<dbReference type="SMART" id="SM00448">
    <property type="entry name" value="REC"/>
    <property type="match status" value="1"/>
</dbReference>
<dbReference type="PANTHER" id="PTHR37299:SF1">
    <property type="entry name" value="STAGE 0 SPORULATION PROTEIN A HOMOLOG"/>
    <property type="match status" value="1"/>
</dbReference>
<dbReference type="EMBL" id="PYLQ01000019">
    <property type="protein sequence ID" value="PST39373.1"/>
    <property type="molecule type" value="Genomic_DNA"/>
</dbReference>
<dbReference type="CDD" id="cd00156">
    <property type="entry name" value="REC"/>
    <property type="match status" value="1"/>
</dbReference>
<dbReference type="Gene3D" id="3.40.50.2300">
    <property type="match status" value="1"/>
</dbReference>
<dbReference type="InterPro" id="IPR007492">
    <property type="entry name" value="LytTR_DNA-bd_dom"/>
</dbReference>
<evidence type="ECO:0000256" key="1">
    <source>
        <dbReference type="PROSITE-ProRule" id="PRU00169"/>
    </source>
</evidence>
<dbReference type="PROSITE" id="PS50110">
    <property type="entry name" value="RESPONSE_REGULATORY"/>
    <property type="match status" value="1"/>
</dbReference>
<dbReference type="EMBL" id="JANGBO010000021">
    <property type="protein sequence ID" value="MCQ5062885.1"/>
    <property type="molecule type" value="Genomic_DNA"/>
</dbReference>
<dbReference type="Pfam" id="PF04397">
    <property type="entry name" value="LytTR"/>
    <property type="match status" value="1"/>
</dbReference>
<gene>
    <name evidence="4" type="ORF">C7U54_11355</name>
    <name evidence="3" type="ORF">NE542_13770</name>
</gene>
<dbReference type="Proteomes" id="UP001204814">
    <property type="component" value="Unassembled WGS sequence"/>
</dbReference>
<reference evidence="4 5" key="1">
    <citation type="journal article" date="2019" name="Int. J. Syst. Evol. Microbiol.">
        <title>Faecalibacillus intestinalis gen. nov., sp. nov. and Faecalibacillus faecis sp. nov., isolated from human faeces.</title>
        <authorList>
            <person name="Seo B."/>
            <person name="Jeon K."/>
            <person name="Baek I."/>
            <person name="Lee Y.M."/>
            <person name="Baek K."/>
            <person name="Ko G."/>
        </authorList>
    </citation>
    <scope>NUCLEOTIDE SEQUENCE [LARGE SCALE GENOMIC DNA]</scope>
    <source>
        <strain evidence="4 5">SNUG30099</strain>
    </source>
</reference>
<evidence type="ECO:0000313" key="4">
    <source>
        <dbReference type="EMBL" id="PST39373.1"/>
    </source>
</evidence>
<proteinExistence type="predicted"/>
<dbReference type="Proteomes" id="UP000240974">
    <property type="component" value="Unassembled WGS sequence"/>
</dbReference>
<evidence type="ECO:0000313" key="5">
    <source>
        <dbReference type="Proteomes" id="UP000240974"/>
    </source>
</evidence>
<dbReference type="InterPro" id="IPR001789">
    <property type="entry name" value="Sig_transdc_resp-reg_receiver"/>
</dbReference>
<dbReference type="Pfam" id="PF00072">
    <property type="entry name" value="Response_reg"/>
    <property type="match status" value="1"/>
</dbReference>
<feature type="modified residue" description="4-aspartylphosphate" evidence="1">
    <location>
        <position position="49"/>
    </location>
</feature>
<dbReference type="SMART" id="SM00850">
    <property type="entry name" value="LytTR"/>
    <property type="match status" value="1"/>
</dbReference>
<comment type="caution">
    <text evidence="4">The sequence shown here is derived from an EMBL/GenBank/DDBJ whole genome shotgun (WGS) entry which is preliminary data.</text>
</comment>
<dbReference type="InterPro" id="IPR046947">
    <property type="entry name" value="LytR-like"/>
</dbReference>
<evidence type="ECO:0000259" key="2">
    <source>
        <dbReference type="PROSITE" id="PS50110"/>
    </source>
</evidence>
<evidence type="ECO:0000313" key="3">
    <source>
        <dbReference type="EMBL" id="MCQ5062885.1"/>
    </source>
</evidence>
<reference evidence="3" key="2">
    <citation type="submission" date="2022-06" db="EMBL/GenBank/DDBJ databases">
        <title>Isolation of gut microbiota from human fecal samples.</title>
        <authorList>
            <person name="Pamer E.G."/>
            <person name="Barat B."/>
            <person name="Waligurski E."/>
            <person name="Medina S."/>
            <person name="Paddock L."/>
            <person name="Mostad J."/>
        </authorList>
    </citation>
    <scope>NUCLEOTIDE SEQUENCE</scope>
    <source>
        <strain evidence="3">DFI.6.24</strain>
    </source>
</reference>